<dbReference type="InterPro" id="IPR000595">
    <property type="entry name" value="cNMP-bd_dom"/>
</dbReference>
<dbReference type="PANTHER" id="PTHR14226">
    <property type="entry name" value="NEUROPATHY TARGET ESTERASE/SWISS CHEESE D.MELANOGASTER"/>
    <property type="match status" value="1"/>
</dbReference>
<comment type="catalytic activity">
    <reaction evidence="14">
        <text>a 1-acyl-sn-glycero-3-phosphocholine + H2O = sn-glycerol 3-phosphocholine + a fatty acid + H(+)</text>
        <dbReference type="Rhea" id="RHEA:15177"/>
        <dbReference type="ChEBI" id="CHEBI:15377"/>
        <dbReference type="ChEBI" id="CHEBI:15378"/>
        <dbReference type="ChEBI" id="CHEBI:16870"/>
        <dbReference type="ChEBI" id="CHEBI:28868"/>
        <dbReference type="ChEBI" id="CHEBI:58168"/>
        <dbReference type="EC" id="3.1.1.5"/>
    </reaction>
</comment>
<feature type="region of interest" description="Disordered" evidence="15">
    <location>
        <begin position="560"/>
        <end position="586"/>
    </location>
</feature>
<protein>
    <recommendedName>
        <fullName evidence="4 14">Lysophospholipase NTE1</fullName>
        <ecNumber evidence="3 14">3.1.1.5</ecNumber>
    </recommendedName>
    <alternativeName>
        <fullName evidence="14">Intracellular phospholipase B</fullName>
    </alternativeName>
</protein>
<feature type="short sequence motif" description="GXGXXG" evidence="13">
    <location>
        <begin position="1246"/>
        <end position="1251"/>
    </location>
</feature>
<dbReference type="SUPFAM" id="SSF51206">
    <property type="entry name" value="cAMP-binding domain-like"/>
    <property type="match status" value="3"/>
</dbReference>
<dbReference type="PROSITE" id="PS51635">
    <property type="entry name" value="PNPLA"/>
    <property type="match status" value="1"/>
</dbReference>
<dbReference type="SMART" id="SM00100">
    <property type="entry name" value="cNMP"/>
    <property type="match status" value="1"/>
</dbReference>
<dbReference type="Gene3D" id="2.60.120.10">
    <property type="entry name" value="Jelly Rolls"/>
    <property type="match status" value="3"/>
</dbReference>
<dbReference type="GO" id="GO:0004622">
    <property type="term" value="F:phosphatidylcholine lysophospholipase activity"/>
    <property type="evidence" value="ECO:0007669"/>
    <property type="project" value="UniProtKB-EC"/>
</dbReference>
<evidence type="ECO:0000256" key="6">
    <source>
        <dbReference type="ARBA" id="ARBA00022737"/>
    </source>
</evidence>
<organism evidence="18 19">
    <name type="scientific">Tetrapisispora phaffii (strain ATCC 24235 / CBS 4417 / NBRC 1672 / NRRL Y-8282 / UCD 70-5)</name>
    <name type="common">Yeast</name>
    <name type="synonym">Fabospora phaffii</name>
    <dbReference type="NCBI Taxonomy" id="1071381"/>
    <lineage>
        <taxon>Eukaryota</taxon>
        <taxon>Fungi</taxon>
        <taxon>Dikarya</taxon>
        <taxon>Ascomycota</taxon>
        <taxon>Saccharomycotina</taxon>
        <taxon>Saccharomycetes</taxon>
        <taxon>Saccharomycetales</taxon>
        <taxon>Saccharomycetaceae</taxon>
        <taxon>Tetrapisispora</taxon>
    </lineage>
</organism>
<keyword evidence="19" id="KW-1185">Reference proteome</keyword>
<feature type="compositionally biased region" description="Low complexity" evidence="15">
    <location>
        <begin position="290"/>
        <end position="308"/>
    </location>
</feature>
<dbReference type="GO" id="GO:0005789">
    <property type="term" value="C:endoplasmic reticulum membrane"/>
    <property type="evidence" value="ECO:0007669"/>
    <property type="project" value="UniProtKB-SubCell"/>
</dbReference>
<name>G8BQC9_TETPH</name>
<dbReference type="Gene3D" id="3.40.1090.10">
    <property type="entry name" value="Cytosolic phospholipase A2 catalytic domain"/>
    <property type="match status" value="2"/>
</dbReference>
<dbReference type="PROSITE" id="PS50042">
    <property type="entry name" value="CNMP_BINDING_3"/>
    <property type="match status" value="2"/>
</dbReference>
<feature type="compositionally biased region" description="Low complexity" evidence="15">
    <location>
        <begin position="223"/>
        <end position="236"/>
    </location>
</feature>
<keyword evidence="8 14" id="KW-0256">Endoplasmic reticulum</keyword>
<dbReference type="PROSITE" id="PS01237">
    <property type="entry name" value="UPF0028"/>
    <property type="match status" value="1"/>
</dbReference>
<feature type="domain" description="Cyclic nucleotide-binding" evidence="16">
    <location>
        <begin position="831"/>
        <end position="948"/>
    </location>
</feature>
<evidence type="ECO:0000256" key="5">
    <source>
        <dbReference type="ARBA" id="ARBA00022692"/>
    </source>
</evidence>
<evidence type="ECO:0000256" key="12">
    <source>
        <dbReference type="ARBA" id="ARBA00023136"/>
    </source>
</evidence>
<dbReference type="FunFam" id="3.40.1090.10:FF:000007">
    <property type="entry name" value="Lysophospholipase NTE1"/>
    <property type="match status" value="1"/>
</dbReference>
<dbReference type="CDD" id="cd00038">
    <property type="entry name" value="CAP_ED"/>
    <property type="match status" value="2"/>
</dbReference>
<evidence type="ECO:0000313" key="18">
    <source>
        <dbReference type="EMBL" id="CCE61726.1"/>
    </source>
</evidence>
<proteinExistence type="inferred from homology"/>
<dbReference type="EC" id="3.1.1.5" evidence="3 14"/>
<dbReference type="SUPFAM" id="SSF52151">
    <property type="entry name" value="FabD/lysophospholipase-like"/>
    <property type="match status" value="1"/>
</dbReference>
<evidence type="ECO:0000256" key="10">
    <source>
        <dbReference type="ARBA" id="ARBA00022989"/>
    </source>
</evidence>
<keyword evidence="11 13" id="KW-0443">Lipid metabolism</keyword>
<keyword evidence="6" id="KW-0677">Repeat</keyword>
<evidence type="ECO:0000256" key="9">
    <source>
        <dbReference type="ARBA" id="ARBA00022963"/>
    </source>
</evidence>
<keyword evidence="5 14" id="KW-0812">Transmembrane</keyword>
<evidence type="ECO:0000256" key="2">
    <source>
        <dbReference type="ARBA" id="ARBA00006636"/>
    </source>
</evidence>
<evidence type="ECO:0000256" key="15">
    <source>
        <dbReference type="SAM" id="MobiDB-lite"/>
    </source>
</evidence>
<dbReference type="PANTHER" id="PTHR14226:SF29">
    <property type="entry name" value="NEUROPATHY TARGET ESTERASE SWS"/>
    <property type="match status" value="1"/>
</dbReference>
<dbReference type="OrthoDB" id="421051at2759"/>
<evidence type="ECO:0000259" key="16">
    <source>
        <dbReference type="PROSITE" id="PS50042"/>
    </source>
</evidence>
<dbReference type="Pfam" id="PF24179">
    <property type="entry name" value="NTE_Ploop"/>
    <property type="match status" value="1"/>
</dbReference>
<dbReference type="Pfam" id="PF01734">
    <property type="entry name" value="Patatin"/>
    <property type="match status" value="1"/>
</dbReference>
<dbReference type="InterPro" id="IPR050301">
    <property type="entry name" value="NTE"/>
</dbReference>
<feature type="short sequence motif" description="DGA/G" evidence="13">
    <location>
        <begin position="1393"/>
        <end position="1395"/>
    </location>
</feature>
<dbReference type="EMBL" id="HE612857">
    <property type="protein sequence ID" value="CCE61726.1"/>
    <property type="molecule type" value="Genomic_DNA"/>
</dbReference>
<dbReference type="GeneID" id="11534904"/>
<feature type="active site" description="Proton acceptor" evidence="13">
    <location>
        <position position="1393"/>
    </location>
</feature>
<evidence type="ECO:0000256" key="8">
    <source>
        <dbReference type="ARBA" id="ARBA00022824"/>
    </source>
</evidence>
<keyword evidence="7 13" id="KW-0378">Hydrolase</keyword>
<dbReference type="InterPro" id="IPR056556">
    <property type="entry name" value="NTE1_P-loop_dom"/>
</dbReference>
<dbReference type="eggNOG" id="KOG2968">
    <property type="taxonomic scope" value="Eukaryota"/>
</dbReference>
<evidence type="ECO:0000256" key="4">
    <source>
        <dbReference type="ARBA" id="ARBA00018317"/>
    </source>
</evidence>
<dbReference type="InterPro" id="IPR001423">
    <property type="entry name" value="LysoPLipase_patatin_CS"/>
</dbReference>
<evidence type="ECO:0000256" key="13">
    <source>
        <dbReference type="PROSITE-ProRule" id="PRU01161"/>
    </source>
</evidence>
<dbReference type="HOGENOM" id="CLU_000960_1_1_1"/>
<keyword evidence="10 14" id="KW-1133">Transmembrane helix</keyword>
<dbReference type="Pfam" id="PF00027">
    <property type="entry name" value="cNMP_binding"/>
    <property type="match status" value="1"/>
</dbReference>
<evidence type="ECO:0000256" key="11">
    <source>
        <dbReference type="ARBA" id="ARBA00023098"/>
    </source>
</evidence>
<dbReference type="RefSeq" id="XP_003684160.1">
    <property type="nucleotide sequence ID" value="XM_003684112.1"/>
</dbReference>
<comment type="similarity">
    <text evidence="2 14">Belongs to the NTE family.</text>
</comment>
<dbReference type="GO" id="GO:0034638">
    <property type="term" value="P:phosphatidylcholine catabolic process"/>
    <property type="evidence" value="ECO:0007669"/>
    <property type="project" value="EnsemblFungi"/>
</dbReference>
<dbReference type="InterPro" id="IPR014710">
    <property type="entry name" value="RmlC-like_jellyroll"/>
</dbReference>
<feature type="active site" description="Nucleophile" evidence="13">
    <location>
        <position position="1275"/>
    </location>
</feature>
<gene>
    <name evidence="18" type="primary">TPHA0B00540</name>
    <name evidence="18" type="ordered locus">TPHA_0B00540</name>
</gene>
<evidence type="ECO:0000256" key="14">
    <source>
        <dbReference type="RuleBase" id="RU362043"/>
    </source>
</evidence>
<dbReference type="InterPro" id="IPR016035">
    <property type="entry name" value="Acyl_Trfase/lysoPLipase"/>
</dbReference>
<comment type="subcellular location">
    <subcellularLocation>
        <location evidence="1 14">Endoplasmic reticulum membrane</location>
    </subcellularLocation>
</comment>
<feature type="region of interest" description="Disordered" evidence="15">
    <location>
        <begin position="288"/>
        <end position="308"/>
    </location>
</feature>
<comment type="function">
    <text evidence="14">Intracellular phospholipase B that catalyzes the double deacylation of phosphatidylcholine (PC) to glycerophosphocholine (GroPCho). Plays an important role in membrane lipid homeostasis.</text>
</comment>
<reference evidence="18 19" key="1">
    <citation type="journal article" date="2011" name="Proc. Natl. Acad. Sci. U.S.A.">
        <title>Evolutionary erosion of yeast sex chromosomes by mating-type switching accidents.</title>
        <authorList>
            <person name="Gordon J.L."/>
            <person name="Armisen D."/>
            <person name="Proux-Wera E."/>
            <person name="Oheigeartaigh S.S."/>
            <person name="Byrne K.P."/>
            <person name="Wolfe K.H."/>
        </authorList>
    </citation>
    <scope>NUCLEOTIDE SEQUENCE [LARGE SCALE GENOMIC DNA]</scope>
    <source>
        <strain evidence="19">ATCC 24235 / CBS 4417 / NBRC 1672 / NRRL Y-8282 / UCD 70-5</strain>
    </source>
</reference>
<feature type="short sequence motif" description="GXSXG" evidence="13">
    <location>
        <begin position="1273"/>
        <end position="1277"/>
    </location>
</feature>
<dbReference type="STRING" id="1071381.G8BQC9"/>
<dbReference type="InterPro" id="IPR002641">
    <property type="entry name" value="PNPLA_dom"/>
</dbReference>
<dbReference type="KEGG" id="tpf:TPHA_0B00540"/>
<keyword evidence="9 13" id="KW-0442">Lipid degradation</keyword>
<feature type="transmembrane region" description="Helical" evidence="14">
    <location>
        <begin position="31"/>
        <end position="51"/>
    </location>
</feature>
<evidence type="ECO:0000256" key="1">
    <source>
        <dbReference type="ARBA" id="ARBA00004586"/>
    </source>
</evidence>
<feature type="domain" description="PNPLA" evidence="17">
    <location>
        <begin position="1242"/>
        <end position="1406"/>
    </location>
</feature>
<sequence>MIYKIWYILSFVLLRIPSWIFVTANAIKFTIPFTTLFVTFIITSYVIYYIVKSRVLSQYKKLTPEKEELKSLGSSSSKCSSVNLDQARSSAQDKSSKHEKKNIFFHYEDDRSFSSYLDQFLSAIKIFGYLEKPVFNDLTKNMKTQKLNEGEILLLDDAIGLAIVVEGSLQIYHNVSDNSGNGIISNSYTKNCANDYINSASVNYSSEHSSISDNLKVENSCLDTNSNNSETSSNNDNYEESDGFSEDSNTYIRFKNGSGKYQLLNTVKPGNPVSSLVNILNLFTSKKSKQNSNNNAQENITNNNSTSNLSNSQNFSHFGAKDLSTLTFDDANPVFYPLPNIVARAATNCTIAIIPPKSFSKLVETYPRSASHIIQMVLTRLYRVTFQTAHDYLGLTSEIMEIEYLLNKNVRYELPYFLKEAVVNCYKHTKQAYSTNNNSKGSSIINLNSKTSNKSSSSTKSFLSEIPLKFSVPKSKSNSQLNTNNIFESFGGGSRNFVLKSSKDHSNPGDLLSNVPLTRRDLSTSDAVTPISSNNNFSAILDNALSPLLEFENEKRPVKIKNGFPEVSNNKSEKTQRGTLNSHSDSENDGKIKYFSLQEGTDEATLRFALVEAIFNILSINEESFYAKKSRTASLTTPTLTHRISNSSDNSLESSIYSTQQDYPDSAIKILPSEYAITSHKFKPKLSTTYKEEVPTSIDFESVKKEFSDNIDLQYHPKGETIVEQNNNSKGLFYVISGSIDVTYTNSPGMDYVPEMNSSNKEFNEDLKKVEQFLYTVESGGIAGYLASLVNSKSFVNLKARTDVYVGFLSNQTLERFYDKYCLLHLRLAEILTTLISPRMLKLDHALEWIHLSASETLFNKGDPANGIYVILNGRVRQVSDKHYFQSPELAQGESFGEVEVLTAMNRMSSIQAVRETELARIPRTLFGILALEQPSIMFRISRLVARKILDINLGSDVPTRVTADNGYKYDFNLMIPSLNGNAHKGAHPKNKNSYRTITILPVTEGLPVNSFANKLVQAFRQVGRNTIGLNMRTALNHLGRHAFDKLAKLKLSGYFAELEVMYQTVVYIADSPVNSSWTNTCISQGDCILLLADANDSADIGEYELLLQKVGTTARTELILLHPERYVEPGSTYNWLKQRNWVDAHHHMQFLVNPLSERLNMRSHNKNASRLALVDRIMNTEFSKLTQENISKYVPESIKSKVETISRRIRGRSHQYYSSSDPNKNDFLRLARILSDQAIGVVLGGGGARGISHLGVLQAIEEQGIPIDLIGGTSMGAFVAGLYAKDYDIVPIYGRLKSFCARIGSLWRMIGDLTWPVTSYTTGHEFNRGIWKTFGDTRIEDFWIQYYCNSTNITESIQEIHSFGYAWRYIRASMSLAGLLPPLEAKGSMLLDGGYVDNLPVDEMKGRGCDIVIAVDVGSVDDRTPMNYGDSLNGFWILFNKWNPFSSYPNIPTMAEIQMRLGYVSSVNALERAKRTPGIIYTRPPVADFATLDFGKFEQIYNVGLDYGRSYLKTLIENKNMPFIAGSKATLIDTAIPEFLSRRRNSI</sequence>
<accession>G8BQC9</accession>
<evidence type="ECO:0000259" key="17">
    <source>
        <dbReference type="PROSITE" id="PS51635"/>
    </source>
</evidence>
<evidence type="ECO:0000256" key="3">
    <source>
        <dbReference type="ARBA" id="ARBA00013274"/>
    </source>
</evidence>
<evidence type="ECO:0000313" key="19">
    <source>
        <dbReference type="Proteomes" id="UP000005666"/>
    </source>
</evidence>
<feature type="domain" description="Cyclic nucleotide-binding" evidence="16">
    <location>
        <begin position="706"/>
        <end position="817"/>
    </location>
</feature>
<keyword evidence="12 14" id="KW-0472">Membrane</keyword>
<dbReference type="Proteomes" id="UP000005666">
    <property type="component" value="Chromosome 2"/>
</dbReference>
<feature type="transmembrane region" description="Helical" evidence="14">
    <location>
        <begin position="6"/>
        <end position="24"/>
    </location>
</feature>
<dbReference type="InterPro" id="IPR018490">
    <property type="entry name" value="cNMP-bd_dom_sf"/>
</dbReference>
<dbReference type="GO" id="GO:0071071">
    <property type="term" value="P:regulation of phospholipid biosynthetic process"/>
    <property type="evidence" value="ECO:0007669"/>
    <property type="project" value="EnsemblFungi"/>
</dbReference>
<evidence type="ECO:0000256" key="7">
    <source>
        <dbReference type="ARBA" id="ARBA00022801"/>
    </source>
</evidence>
<dbReference type="OMA" id="SSGYVWR"/>
<feature type="region of interest" description="Disordered" evidence="15">
    <location>
        <begin position="221"/>
        <end position="246"/>
    </location>
</feature>